<dbReference type="AlphaFoldDB" id="A0AA37T4S6"/>
<dbReference type="GO" id="GO:0008270">
    <property type="term" value="F:zinc ion binding"/>
    <property type="evidence" value="ECO:0007669"/>
    <property type="project" value="UniProtKB-KW"/>
</dbReference>
<dbReference type="PROSITE" id="PS51128">
    <property type="entry name" value="ZF_DKSA_2"/>
    <property type="match status" value="1"/>
</dbReference>
<keyword evidence="1" id="KW-0479">Metal-binding</keyword>
<dbReference type="Proteomes" id="UP001156870">
    <property type="component" value="Unassembled WGS sequence"/>
</dbReference>
<proteinExistence type="predicted"/>
<dbReference type="Gene3D" id="1.20.120.910">
    <property type="entry name" value="DksA, coiled-coil domain"/>
    <property type="match status" value="1"/>
</dbReference>
<dbReference type="SUPFAM" id="SSF109635">
    <property type="entry name" value="DnaK suppressor protein DksA, alpha-hairpin domain"/>
    <property type="match status" value="1"/>
</dbReference>
<evidence type="ECO:0000256" key="4">
    <source>
        <dbReference type="PROSITE-ProRule" id="PRU00510"/>
    </source>
</evidence>
<comment type="caution">
    <text evidence="7">The sequence shown here is derived from an EMBL/GenBank/DDBJ whole genome shotgun (WGS) entry which is preliminary data.</text>
</comment>
<feature type="domain" description="Zinc finger DksA/TraR C4-type" evidence="5">
    <location>
        <begin position="92"/>
        <end position="126"/>
    </location>
</feature>
<dbReference type="EMBL" id="BSPD01000061">
    <property type="protein sequence ID" value="GLS26820.1"/>
    <property type="molecule type" value="Genomic_DNA"/>
</dbReference>
<evidence type="ECO:0000259" key="6">
    <source>
        <dbReference type="Pfam" id="PF21157"/>
    </source>
</evidence>
<dbReference type="RefSeq" id="WP_232594971.1">
    <property type="nucleotide sequence ID" value="NZ_BSPD01000061.1"/>
</dbReference>
<dbReference type="InterPro" id="IPR048489">
    <property type="entry name" value="DksA_N"/>
</dbReference>
<dbReference type="Pfam" id="PF21157">
    <property type="entry name" value="DksA_N"/>
    <property type="match status" value="1"/>
</dbReference>
<feature type="domain" description="DnaK suppressor protein DksA N-terminal" evidence="6">
    <location>
        <begin position="20"/>
        <end position="89"/>
    </location>
</feature>
<dbReference type="InterPro" id="IPR037187">
    <property type="entry name" value="DnaK_N"/>
</dbReference>
<keyword evidence="8" id="KW-1185">Reference proteome</keyword>
<dbReference type="PANTHER" id="PTHR33823">
    <property type="entry name" value="RNA POLYMERASE-BINDING TRANSCRIPTION FACTOR DKSA-RELATED"/>
    <property type="match status" value="1"/>
</dbReference>
<reference evidence="7 8" key="1">
    <citation type="journal article" date="2014" name="Int. J. Syst. Evol. Microbiol.">
        <title>Complete genome sequence of Corynebacterium casei LMG S-19264T (=DSM 44701T), isolated from a smear-ripened cheese.</title>
        <authorList>
            <consortium name="US DOE Joint Genome Institute (JGI-PGF)"/>
            <person name="Walter F."/>
            <person name="Albersmeier A."/>
            <person name="Kalinowski J."/>
            <person name="Ruckert C."/>
        </authorList>
    </citation>
    <scope>NUCLEOTIDE SEQUENCE [LARGE SCALE GENOMIC DNA]</scope>
    <source>
        <strain evidence="7 8">NBRC 110095</strain>
    </source>
</reference>
<evidence type="ECO:0000313" key="8">
    <source>
        <dbReference type="Proteomes" id="UP001156870"/>
    </source>
</evidence>
<dbReference type="InterPro" id="IPR000962">
    <property type="entry name" value="Znf_DskA_TraR"/>
</dbReference>
<accession>A0AA37T4S6</accession>
<dbReference type="PANTHER" id="PTHR33823:SF2">
    <property type="entry name" value="RNA POLYMERASE-BINDING TRANSCRIPTION FACTOR DKSA"/>
    <property type="match status" value="1"/>
</dbReference>
<evidence type="ECO:0000313" key="7">
    <source>
        <dbReference type="EMBL" id="GLS26820.1"/>
    </source>
</evidence>
<dbReference type="SUPFAM" id="SSF57716">
    <property type="entry name" value="Glucocorticoid receptor-like (DNA-binding domain)"/>
    <property type="match status" value="1"/>
</dbReference>
<keyword evidence="3" id="KW-0862">Zinc</keyword>
<name>A0AA37T4S6_9GAMM</name>
<keyword evidence="2" id="KW-0863">Zinc-finger</keyword>
<protein>
    <submittedName>
        <fullName evidence="7">RNA polymerase-binding transcription factor DksA</fullName>
    </submittedName>
</protein>
<evidence type="ECO:0000256" key="1">
    <source>
        <dbReference type="ARBA" id="ARBA00022723"/>
    </source>
</evidence>
<evidence type="ECO:0000256" key="2">
    <source>
        <dbReference type="ARBA" id="ARBA00022771"/>
    </source>
</evidence>
<gene>
    <name evidence="7" type="primary">dksA_1</name>
    <name evidence="7" type="ORF">GCM10007877_25390</name>
</gene>
<sequence length="136" mass="16245">MLTEEQLLSMPDEEYMNEEQLEFFRHLLNRNMEELNEQLENIRVFIGEPERQADELDQALSEEDNRNRLRMADRITKLKRKVIKTLNNIDDGDYGYCKVSGEPIGLRRLLIRPTAELCAEEKARQESREHHFIKVR</sequence>
<organism evidence="7 8">
    <name type="scientific">Marinibactrum halimedae</name>
    <dbReference type="NCBI Taxonomy" id="1444977"/>
    <lineage>
        <taxon>Bacteria</taxon>
        <taxon>Pseudomonadati</taxon>
        <taxon>Pseudomonadota</taxon>
        <taxon>Gammaproteobacteria</taxon>
        <taxon>Cellvibrionales</taxon>
        <taxon>Cellvibrionaceae</taxon>
        <taxon>Marinibactrum</taxon>
    </lineage>
</organism>
<evidence type="ECO:0000259" key="5">
    <source>
        <dbReference type="Pfam" id="PF01258"/>
    </source>
</evidence>
<evidence type="ECO:0000256" key="3">
    <source>
        <dbReference type="ARBA" id="ARBA00022833"/>
    </source>
</evidence>
<dbReference type="Pfam" id="PF01258">
    <property type="entry name" value="zf-dskA_traR"/>
    <property type="match status" value="1"/>
</dbReference>
<feature type="zinc finger region" description="dksA C4-type" evidence="4">
    <location>
        <begin position="97"/>
        <end position="121"/>
    </location>
</feature>